<gene>
    <name evidence="1" type="ORF">Sya03_22180</name>
</gene>
<keyword evidence="2" id="KW-1185">Reference proteome</keyword>
<proteinExistence type="predicted"/>
<dbReference type="EMBL" id="BOOY01000016">
    <property type="protein sequence ID" value="GIJ02866.1"/>
    <property type="molecule type" value="Genomic_DNA"/>
</dbReference>
<accession>A0A8J3Y6P2</accession>
<comment type="caution">
    <text evidence="1">The sequence shown here is derived from an EMBL/GenBank/DDBJ whole genome shotgun (WGS) entry which is preliminary data.</text>
</comment>
<organism evidence="1 2">
    <name type="scientific">Spirilliplanes yamanashiensis</name>
    <dbReference type="NCBI Taxonomy" id="42233"/>
    <lineage>
        <taxon>Bacteria</taxon>
        <taxon>Bacillati</taxon>
        <taxon>Actinomycetota</taxon>
        <taxon>Actinomycetes</taxon>
        <taxon>Micromonosporales</taxon>
        <taxon>Micromonosporaceae</taxon>
        <taxon>Spirilliplanes</taxon>
    </lineage>
</organism>
<dbReference type="RefSeq" id="WP_203938158.1">
    <property type="nucleotide sequence ID" value="NZ_BAAAGJ010000005.1"/>
</dbReference>
<dbReference type="Proteomes" id="UP000652013">
    <property type="component" value="Unassembled WGS sequence"/>
</dbReference>
<reference evidence="1" key="1">
    <citation type="submission" date="2021-01" db="EMBL/GenBank/DDBJ databases">
        <title>Whole genome shotgun sequence of Spirilliplanes yamanashiensis NBRC 15828.</title>
        <authorList>
            <person name="Komaki H."/>
            <person name="Tamura T."/>
        </authorList>
    </citation>
    <scope>NUCLEOTIDE SEQUENCE</scope>
    <source>
        <strain evidence="1">NBRC 15828</strain>
    </source>
</reference>
<sequence length="152" mass="15931">MPSRNWNDDDELILDVTDALRPDPTGQRVIAAAGAARAWLASDPDTELAGLLYDSHLDRTALVRSSLSGAPRNLVFGLGELRVEVEIGDAGIEGQLVPPGPGTVRLLTVAGTAAETTADEVGCFALPAVRRGPIRIECTTAAGTVATEWINT</sequence>
<protein>
    <submittedName>
        <fullName evidence="1">Uncharacterized protein</fullName>
    </submittedName>
</protein>
<evidence type="ECO:0000313" key="2">
    <source>
        <dbReference type="Proteomes" id="UP000652013"/>
    </source>
</evidence>
<name>A0A8J3Y6P2_9ACTN</name>
<dbReference type="AlphaFoldDB" id="A0A8J3Y6P2"/>
<evidence type="ECO:0000313" key="1">
    <source>
        <dbReference type="EMBL" id="GIJ02866.1"/>
    </source>
</evidence>